<evidence type="ECO:0000313" key="3">
    <source>
        <dbReference type="EMBL" id="SEH57082.1"/>
    </source>
</evidence>
<feature type="signal peptide" evidence="2">
    <location>
        <begin position="1"/>
        <end position="25"/>
    </location>
</feature>
<keyword evidence="1" id="KW-1133">Transmembrane helix</keyword>
<dbReference type="AlphaFoldDB" id="A0A1H6JE08"/>
<dbReference type="Proteomes" id="UP000182915">
    <property type="component" value="Chromosome I"/>
</dbReference>
<accession>A0A1H6JE08</accession>
<feature type="transmembrane region" description="Helical" evidence="1">
    <location>
        <begin position="64"/>
        <end position="83"/>
    </location>
</feature>
<reference evidence="4" key="1">
    <citation type="submission" date="2016-10" db="EMBL/GenBank/DDBJ databases">
        <authorList>
            <person name="Varghese N."/>
            <person name="Submissions S."/>
        </authorList>
    </citation>
    <scope>NUCLEOTIDE SEQUENCE [LARGE SCALE GENOMIC DNA]</scope>
    <source>
        <strain evidence="4">DSM 45405</strain>
    </source>
</reference>
<dbReference type="EMBL" id="LT629971">
    <property type="protein sequence ID" value="SEH57082.1"/>
    <property type="molecule type" value="Genomic_DNA"/>
</dbReference>
<feature type="chain" id="PRO_5009298063" description="MFS transporter" evidence="2">
    <location>
        <begin position="26"/>
        <end position="173"/>
    </location>
</feature>
<evidence type="ECO:0000256" key="2">
    <source>
        <dbReference type="SAM" id="SignalP"/>
    </source>
</evidence>
<gene>
    <name evidence="3" type="ORF">SAMN04489835_1570</name>
</gene>
<sequence length="173" mass="17151">MSASRFAARLRGAASGLLTATLAIAAHGIGGAGVPTGAALAQLAVLAATLGALTTTLRRAAETPVLVALLATGQVLGHVLLGASGHAHAATPPAGLMLAAHAVAVVAGALLIAAGERLCRAVSRTVRAAARIVWVPVETTVRMAATRAEQPLRSALLLAASVSHRGPPVRLAR</sequence>
<keyword evidence="2" id="KW-0732">Signal</keyword>
<dbReference type="STRING" id="370526.SAMN04489835_1570"/>
<proteinExistence type="predicted"/>
<evidence type="ECO:0000256" key="1">
    <source>
        <dbReference type="SAM" id="Phobius"/>
    </source>
</evidence>
<evidence type="ECO:0000313" key="4">
    <source>
        <dbReference type="Proteomes" id="UP000182915"/>
    </source>
</evidence>
<dbReference type="RefSeq" id="WP_083406683.1">
    <property type="nucleotide sequence ID" value="NZ_LT629971.1"/>
</dbReference>
<evidence type="ECO:0008006" key="5">
    <source>
        <dbReference type="Google" id="ProtNLM"/>
    </source>
</evidence>
<keyword evidence="1" id="KW-0812">Transmembrane</keyword>
<name>A0A1H6JE08_MYCRU</name>
<protein>
    <recommendedName>
        <fullName evidence="5">MFS transporter</fullName>
    </recommendedName>
</protein>
<feature type="transmembrane region" description="Helical" evidence="1">
    <location>
        <begin position="38"/>
        <end position="57"/>
    </location>
</feature>
<organism evidence="3 4">
    <name type="scientific">Mycolicibacterium rutilum</name>
    <name type="common">Mycobacterium rutilum</name>
    <dbReference type="NCBI Taxonomy" id="370526"/>
    <lineage>
        <taxon>Bacteria</taxon>
        <taxon>Bacillati</taxon>
        <taxon>Actinomycetota</taxon>
        <taxon>Actinomycetes</taxon>
        <taxon>Mycobacteriales</taxon>
        <taxon>Mycobacteriaceae</taxon>
        <taxon>Mycolicibacterium</taxon>
    </lineage>
</organism>
<feature type="transmembrane region" description="Helical" evidence="1">
    <location>
        <begin position="95"/>
        <end position="114"/>
    </location>
</feature>
<dbReference type="OrthoDB" id="4641792at2"/>
<keyword evidence="4" id="KW-1185">Reference proteome</keyword>
<keyword evidence="1" id="KW-0472">Membrane</keyword>